<gene>
    <name evidence="3" type="ORF">Snoj_26270</name>
</gene>
<protein>
    <submittedName>
        <fullName evidence="3">Uncharacterized protein</fullName>
    </submittedName>
</protein>
<dbReference type="Proteomes" id="UP000613974">
    <property type="component" value="Unassembled WGS sequence"/>
</dbReference>
<evidence type="ECO:0000256" key="1">
    <source>
        <dbReference type="SAM" id="MobiDB-lite"/>
    </source>
</evidence>
<feature type="compositionally biased region" description="Basic and acidic residues" evidence="1">
    <location>
        <begin position="21"/>
        <end position="31"/>
    </location>
</feature>
<name>A0ABQ3SKP2_9ACTN</name>
<organism evidence="3 4">
    <name type="scientific">Streptomyces nojiriensis</name>
    <dbReference type="NCBI Taxonomy" id="66374"/>
    <lineage>
        <taxon>Bacteria</taxon>
        <taxon>Bacillati</taxon>
        <taxon>Actinomycetota</taxon>
        <taxon>Actinomycetes</taxon>
        <taxon>Kitasatosporales</taxon>
        <taxon>Streptomycetaceae</taxon>
        <taxon>Streptomyces</taxon>
    </lineage>
</organism>
<evidence type="ECO:0000313" key="3">
    <source>
        <dbReference type="EMBL" id="GHI68709.1"/>
    </source>
</evidence>
<keyword evidence="2" id="KW-0812">Transmembrane</keyword>
<feature type="transmembrane region" description="Helical" evidence="2">
    <location>
        <begin position="236"/>
        <end position="259"/>
    </location>
</feature>
<reference evidence="4" key="1">
    <citation type="submission" date="2023-07" db="EMBL/GenBank/DDBJ databases">
        <title>Whole genome shotgun sequence of Streptomyces nojiriensis NBRC 13794.</title>
        <authorList>
            <person name="Komaki H."/>
            <person name="Tamura T."/>
        </authorList>
    </citation>
    <scope>NUCLEOTIDE SEQUENCE [LARGE SCALE GENOMIC DNA]</scope>
    <source>
        <strain evidence="4">NBRC 13794</strain>
    </source>
</reference>
<keyword evidence="2" id="KW-0472">Membrane</keyword>
<evidence type="ECO:0000256" key="2">
    <source>
        <dbReference type="SAM" id="Phobius"/>
    </source>
</evidence>
<evidence type="ECO:0000313" key="4">
    <source>
        <dbReference type="Proteomes" id="UP000613974"/>
    </source>
</evidence>
<feature type="region of interest" description="Disordered" evidence="1">
    <location>
        <begin position="1"/>
        <end position="31"/>
    </location>
</feature>
<accession>A0ABQ3SKP2</accession>
<sequence>MWPAGQARRASRHGSCGGRCGRIDTPGRTRDHTFLRGDEAFVLARTQGMPGDQAVQAREEMSGRWMRTEASHPSMKGLTSLCDPDGLLRGMYSIPGAEKGALTRIDGQEVVTVNTMQGVFLVATKSEPFLLKATTNGPNAIDLASTRVNNPVEVDAPATRAFTTRTTTAGIRPRLLPSMRSRPAGREAGTAAVPRAPFRHGQGWSADRHVIAVHGVSVTRTMPGVIVASIDPTSQAFAVGEVIGGMSAAATAIGALWWLTRSWRTQSAPPGSDPAQAVRGKRKRTWFIAGVSVFILAAASVKAAVSYRPEPRAIEVRAADGSEESLVIVLPELFDRFRLLTGEDAKRAETEVLAGRELPHSMRTGYYDQDADGSYDLFVLVSSADWDPKVAESKATKSIEQEFRNYFAGAKARDVARFDAGQHGGGLACGFVAGPAGDQVLCAWSDAANLAGVRLARETDLATAARTTLALRNAATR</sequence>
<feature type="transmembrane region" description="Helical" evidence="2">
    <location>
        <begin position="286"/>
        <end position="305"/>
    </location>
</feature>
<proteinExistence type="predicted"/>
<keyword evidence="2" id="KW-1133">Transmembrane helix</keyword>
<keyword evidence="4" id="KW-1185">Reference proteome</keyword>
<comment type="caution">
    <text evidence="3">The sequence shown here is derived from an EMBL/GenBank/DDBJ whole genome shotgun (WGS) entry which is preliminary data.</text>
</comment>
<dbReference type="EMBL" id="BNEC01000003">
    <property type="protein sequence ID" value="GHI68709.1"/>
    <property type="molecule type" value="Genomic_DNA"/>
</dbReference>